<dbReference type="RefSeq" id="WP_125274476.1">
    <property type="nucleotide sequence ID" value="NZ_RHXE01000031.1"/>
</dbReference>
<dbReference type="GO" id="GO:0016758">
    <property type="term" value="F:hexosyltransferase activity"/>
    <property type="evidence" value="ECO:0007669"/>
    <property type="project" value="UniProtKB-ARBA"/>
</dbReference>
<dbReference type="Pfam" id="PF00535">
    <property type="entry name" value="Glycos_transf_2"/>
    <property type="match status" value="1"/>
</dbReference>
<dbReference type="Proteomes" id="UP000277537">
    <property type="component" value="Unassembled WGS sequence"/>
</dbReference>
<comment type="caution">
    <text evidence="2">The sequence shown here is derived from an EMBL/GenBank/DDBJ whole genome shotgun (WGS) entry which is preliminary data.</text>
</comment>
<dbReference type="InterPro" id="IPR001173">
    <property type="entry name" value="Glyco_trans_2-like"/>
</dbReference>
<dbReference type="SUPFAM" id="SSF53448">
    <property type="entry name" value="Nucleotide-diphospho-sugar transferases"/>
    <property type="match status" value="1"/>
</dbReference>
<feature type="domain" description="Glycosyltransferase 2-like" evidence="1">
    <location>
        <begin position="6"/>
        <end position="121"/>
    </location>
</feature>
<evidence type="ECO:0000259" key="1">
    <source>
        <dbReference type="Pfam" id="PF00535"/>
    </source>
</evidence>
<organism evidence="2 3">
    <name type="scientific">Acinetobacter johnsonii</name>
    <dbReference type="NCBI Taxonomy" id="40214"/>
    <lineage>
        <taxon>Bacteria</taxon>
        <taxon>Pseudomonadati</taxon>
        <taxon>Pseudomonadota</taxon>
        <taxon>Gammaproteobacteria</taxon>
        <taxon>Moraxellales</taxon>
        <taxon>Moraxellaceae</taxon>
        <taxon>Acinetobacter</taxon>
    </lineage>
</organism>
<name>A0A3R9GJ48_ACIJO</name>
<reference evidence="2 3" key="1">
    <citation type="submission" date="2018-10" db="EMBL/GenBank/DDBJ databases">
        <title>Transmission dynamics of multidrug resistant bacteria on intensive care unit surfaces.</title>
        <authorList>
            <person name="D'Souza A.W."/>
            <person name="Potter R.F."/>
            <person name="Wallace M."/>
            <person name="Shupe A."/>
            <person name="Patel S."/>
            <person name="Sun S."/>
            <person name="Gul D."/>
            <person name="Kwon J.H."/>
            <person name="Andleeb S."/>
            <person name="Burnham C.-A.D."/>
            <person name="Dantas G."/>
        </authorList>
    </citation>
    <scope>NUCLEOTIDE SEQUENCE [LARGE SCALE GENOMIC DNA]</scope>
    <source>
        <strain evidence="2 3">AJ_385</strain>
    </source>
</reference>
<dbReference type="Gene3D" id="3.90.550.10">
    <property type="entry name" value="Spore Coat Polysaccharide Biosynthesis Protein SpsA, Chain A"/>
    <property type="match status" value="1"/>
</dbReference>
<sequence length="306" mass="36133">MKKIDIIMATYNGEKYLENQILSLFQQTYKNWTLYIHDDGSSDNTVQIIKKYSEIDDRIIFIEDTIKGLKAGKNFLHTLSYSQADYAIFCDQDDIWLESKIEEIFKVMMEKDQFEHPVLVYSDGYAWNEEGCIFPESISTNHAKDLEDFIMFNGGYQGCSIMMNRKLIDLAIGYDGYIYHHDDVVSLLAHSFGQVYFLPKQLMLYRQHKGAVTGEKVFIKQKFGGLFNHVGYLISYEHYKFKESFYSIFKNELSDHNKKIFEFYFGLVEKNNRIFRAFYFLLTPLTFGGKRFKLFSKVLLQRLFDK</sequence>
<dbReference type="AlphaFoldDB" id="A0A3R9GJ48"/>
<evidence type="ECO:0000313" key="3">
    <source>
        <dbReference type="Proteomes" id="UP000277537"/>
    </source>
</evidence>
<evidence type="ECO:0000313" key="2">
    <source>
        <dbReference type="EMBL" id="RSE21611.1"/>
    </source>
</evidence>
<dbReference type="CDD" id="cd04196">
    <property type="entry name" value="GT_2_like_d"/>
    <property type="match status" value="1"/>
</dbReference>
<gene>
    <name evidence="2" type="ORF">EGT73_12520</name>
</gene>
<protein>
    <submittedName>
        <fullName evidence="2">Glycosyltransferase family 2 protein</fullName>
    </submittedName>
</protein>
<dbReference type="PANTHER" id="PTHR22916:SF3">
    <property type="entry name" value="UDP-GLCNAC:BETAGAL BETA-1,3-N-ACETYLGLUCOSAMINYLTRANSFERASE-LIKE PROTEIN 1"/>
    <property type="match status" value="1"/>
</dbReference>
<accession>A0A3R9GJ48</accession>
<dbReference type="PANTHER" id="PTHR22916">
    <property type="entry name" value="GLYCOSYLTRANSFERASE"/>
    <property type="match status" value="1"/>
</dbReference>
<dbReference type="EMBL" id="RHXE01000031">
    <property type="protein sequence ID" value="RSE21611.1"/>
    <property type="molecule type" value="Genomic_DNA"/>
</dbReference>
<dbReference type="InterPro" id="IPR029044">
    <property type="entry name" value="Nucleotide-diphossugar_trans"/>
</dbReference>
<proteinExistence type="predicted"/>
<keyword evidence="2" id="KW-0808">Transferase</keyword>